<evidence type="ECO:0000259" key="4">
    <source>
        <dbReference type="PROSITE" id="PS50042"/>
    </source>
</evidence>
<evidence type="ECO:0000259" key="5">
    <source>
        <dbReference type="PROSITE" id="PS51063"/>
    </source>
</evidence>
<keyword evidence="3" id="KW-0804">Transcription</keyword>
<evidence type="ECO:0000256" key="2">
    <source>
        <dbReference type="ARBA" id="ARBA00023125"/>
    </source>
</evidence>
<dbReference type="InterPro" id="IPR000595">
    <property type="entry name" value="cNMP-bd_dom"/>
</dbReference>
<dbReference type="PANTHER" id="PTHR24567">
    <property type="entry name" value="CRP FAMILY TRANSCRIPTIONAL REGULATORY PROTEIN"/>
    <property type="match status" value="1"/>
</dbReference>
<dbReference type="PROSITE" id="PS51063">
    <property type="entry name" value="HTH_CRP_2"/>
    <property type="match status" value="1"/>
</dbReference>
<dbReference type="InterPro" id="IPR012318">
    <property type="entry name" value="HTH_CRP"/>
</dbReference>
<gene>
    <name evidence="6" type="ORF">QOZ88_08165</name>
</gene>
<keyword evidence="7" id="KW-1185">Reference proteome</keyword>
<evidence type="ECO:0000256" key="3">
    <source>
        <dbReference type="ARBA" id="ARBA00023163"/>
    </source>
</evidence>
<dbReference type="SMART" id="SM00419">
    <property type="entry name" value="HTH_CRP"/>
    <property type="match status" value="1"/>
</dbReference>
<dbReference type="InterPro" id="IPR036390">
    <property type="entry name" value="WH_DNA-bd_sf"/>
</dbReference>
<comment type="caution">
    <text evidence="6">The sequence shown here is derived from an EMBL/GenBank/DDBJ whole genome shotgun (WGS) entry which is preliminary data.</text>
</comment>
<evidence type="ECO:0000313" key="6">
    <source>
        <dbReference type="EMBL" id="MDP5182612.1"/>
    </source>
</evidence>
<dbReference type="PANTHER" id="PTHR24567:SF74">
    <property type="entry name" value="HTH-TYPE TRANSCRIPTIONAL REGULATOR ARCR"/>
    <property type="match status" value="1"/>
</dbReference>
<reference evidence="7" key="1">
    <citation type="submission" date="2023-05" db="EMBL/GenBank/DDBJ databases">
        <title>Draft genome of Pseudofrankia sp. BMG5.37.</title>
        <authorList>
            <person name="Gtari M."/>
            <person name="Ghodhbane F."/>
            <person name="Sbissi I."/>
        </authorList>
    </citation>
    <scope>NUCLEOTIDE SEQUENCE [LARGE SCALE GENOMIC DNA]</scope>
    <source>
        <strain evidence="7">BMG 814</strain>
    </source>
</reference>
<name>A0ABT9IAL1_9ACTN</name>
<evidence type="ECO:0000313" key="7">
    <source>
        <dbReference type="Proteomes" id="UP001233673"/>
    </source>
</evidence>
<dbReference type="InterPro" id="IPR014710">
    <property type="entry name" value="RmlC-like_jellyroll"/>
</dbReference>
<dbReference type="SUPFAM" id="SSF46785">
    <property type="entry name" value="Winged helix' DNA-binding domain"/>
    <property type="match status" value="1"/>
</dbReference>
<dbReference type="Pfam" id="PF00027">
    <property type="entry name" value="cNMP_binding"/>
    <property type="match status" value="1"/>
</dbReference>
<dbReference type="RefSeq" id="WP_305999295.1">
    <property type="nucleotide sequence ID" value="NZ_JASNFN010000006.1"/>
</dbReference>
<feature type="domain" description="HTH crp-type" evidence="5">
    <location>
        <begin position="172"/>
        <end position="235"/>
    </location>
</feature>
<dbReference type="Pfam" id="PF13545">
    <property type="entry name" value="HTH_Crp_2"/>
    <property type="match status" value="1"/>
</dbReference>
<dbReference type="PROSITE" id="PS50042">
    <property type="entry name" value="CNMP_BINDING_3"/>
    <property type="match status" value="1"/>
</dbReference>
<dbReference type="Gene3D" id="2.60.120.10">
    <property type="entry name" value="Jelly Rolls"/>
    <property type="match status" value="1"/>
</dbReference>
<keyword evidence="2" id="KW-0238">DNA-binding</keyword>
<organism evidence="6 7">
    <name type="scientific">Blastococcus carthaginiensis</name>
    <dbReference type="NCBI Taxonomy" id="3050034"/>
    <lineage>
        <taxon>Bacteria</taxon>
        <taxon>Bacillati</taxon>
        <taxon>Actinomycetota</taxon>
        <taxon>Actinomycetes</taxon>
        <taxon>Geodermatophilales</taxon>
        <taxon>Geodermatophilaceae</taxon>
        <taxon>Blastococcus</taxon>
    </lineage>
</organism>
<proteinExistence type="predicted"/>
<dbReference type="EMBL" id="JASNFN010000006">
    <property type="protein sequence ID" value="MDP5182612.1"/>
    <property type="molecule type" value="Genomic_DNA"/>
</dbReference>
<keyword evidence="1" id="KW-0805">Transcription regulation</keyword>
<evidence type="ECO:0000256" key="1">
    <source>
        <dbReference type="ARBA" id="ARBA00023015"/>
    </source>
</evidence>
<dbReference type="SUPFAM" id="SSF51206">
    <property type="entry name" value="cAMP-binding domain-like"/>
    <property type="match status" value="1"/>
</dbReference>
<protein>
    <submittedName>
        <fullName evidence="6">Crp/Fnr family transcriptional regulator</fullName>
    </submittedName>
</protein>
<dbReference type="CDD" id="cd00038">
    <property type="entry name" value="CAP_ED"/>
    <property type="match status" value="1"/>
</dbReference>
<dbReference type="Proteomes" id="UP001233673">
    <property type="component" value="Unassembled WGS sequence"/>
</dbReference>
<dbReference type="SMART" id="SM00100">
    <property type="entry name" value="cNMP"/>
    <property type="match status" value="1"/>
</dbReference>
<sequence>MDLGRWTELFRADAGKLSPQEMQIRDAAWIARCVGRGGTAPLGPQDVAALASRISSVTFQRGERVFGDGSGAGPGVCIVRSGHVELGVVTPRGKVVVGVLRPGDVDGDVPLLLGIPVPYAAHALDDAVCLMLSAEDFESLLDRHPGVSRRWLSSIAQRLATSHGRLISLLGRPLPAQLAGLLVEEAEDGTVRLPQRTLAAMLGVTRPSLNKVLKDLERRGYVRVGYGTIELLDERGLVAVRDG</sequence>
<accession>A0ABT9IAL1</accession>
<feature type="domain" description="Cyclic nucleotide-binding" evidence="4">
    <location>
        <begin position="73"/>
        <end position="158"/>
    </location>
</feature>
<dbReference type="InterPro" id="IPR018490">
    <property type="entry name" value="cNMP-bd_dom_sf"/>
</dbReference>
<dbReference type="InterPro" id="IPR050397">
    <property type="entry name" value="Env_Response_Regulators"/>
</dbReference>